<reference evidence="2 3" key="1">
    <citation type="submission" date="2016-03" db="EMBL/GenBank/DDBJ databases">
        <title>Draft genome sequence of Gluconobacter cerinus strain CECT 9110.</title>
        <authorList>
            <person name="Sainz F."/>
            <person name="Mas A."/>
            <person name="Torija M.J."/>
        </authorList>
    </citation>
    <scope>NUCLEOTIDE SEQUENCE [LARGE SCALE GENOMIC DNA]</scope>
    <source>
        <strain evidence="2 3">CECT 9110</strain>
    </source>
</reference>
<accession>A0A1B6VKP8</accession>
<dbReference type="RefSeq" id="WP_232309159.1">
    <property type="nucleotide sequence ID" value="NZ_LUTU01000007.1"/>
</dbReference>
<comment type="caution">
    <text evidence="2">The sequence shown here is derived from an EMBL/GenBank/DDBJ whole genome shotgun (WGS) entry which is preliminary data.</text>
</comment>
<feature type="chain" id="PRO_5008590147" evidence="1">
    <location>
        <begin position="22"/>
        <end position="461"/>
    </location>
</feature>
<evidence type="ECO:0000256" key="1">
    <source>
        <dbReference type="SAM" id="SignalP"/>
    </source>
</evidence>
<dbReference type="InterPro" id="IPR008928">
    <property type="entry name" value="6-hairpin_glycosidase_sf"/>
</dbReference>
<organism evidence="2 3">
    <name type="scientific">Gluconobacter cerinus</name>
    <dbReference type="NCBI Taxonomy" id="38307"/>
    <lineage>
        <taxon>Bacteria</taxon>
        <taxon>Pseudomonadati</taxon>
        <taxon>Pseudomonadota</taxon>
        <taxon>Alphaproteobacteria</taxon>
        <taxon>Acetobacterales</taxon>
        <taxon>Acetobacteraceae</taxon>
        <taxon>Gluconobacter</taxon>
    </lineage>
</organism>
<sequence>MMTRYILALAIFVGAPGLASAQSVPTLSPPVTLSGPTGMKSALATKADVSNGTLKSPTITGGTLDGAQSITTTSGITQSLASLLGQQINVVNYGAVAGGTDSGTAVQNALSTAANRFPVYFPYSAYGYTLNSGTYTGKEIGTWLLNGNTIRGNAIGTPNSGGGTLVSPYTNPWLIATDQKSVYDPAAVPQGSKETMAAVSQECLPNRVNGQNANTSRNWITCLYAGADTGSGGTSGVDISTEVANWVLNISGNHGVTAELDTNFNAAVTDGQWTTGFFLTGGGAPGTNVNSVALSIMHAAYDGSWLPWTTGLSIREATNQIQQYKASAGETGFFQQAFDQSGNTLWQVDKNGYAKAVGFVSMATGNPAFSARAANADDFVATRASATDTGFFFRGYDESGNTLASLDKRGSATVAGLINTNHTGESASSTCTVGEMHADDLNIYVCTSAGTYKVAALTAIK</sequence>
<dbReference type="Proteomes" id="UP000077786">
    <property type="component" value="Unassembled WGS sequence"/>
</dbReference>
<feature type="signal peptide" evidence="1">
    <location>
        <begin position="1"/>
        <end position="21"/>
    </location>
</feature>
<proteinExistence type="predicted"/>
<protein>
    <submittedName>
        <fullName evidence="2">Uncharacterized protein</fullName>
    </submittedName>
</protein>
<dbReference type="GO" id="GO:0005975">
    <property type="term" value="P:carbohydrate metabolic process"/>
    <property type="evidence" value="ECO:0007669"/>
    <property type="project" value="InterPro"/>
</dbReference>
<dbReference type="EMBL" id="LUTU01000007">
    <property type="protein sequence ID" value="OAJ67774.1"/>
    <property type="molecule type" value="Genomic_DNA"/>
</dbReference>
<evidence type="ECO:0000313" key="3">
    <source>
        <dbReference type="Proteomes" id="UP000077786"/>
    </source>
</evidence>
<dbReference type="AlphaFoldDB" id="A0A1B6VKP8"/>
<evidence type="ECO:0000313" key="2">
    <source>
        <dbReference type="EMBL" id="OAJ67774.1"/>
    </source>
</evidence>
<dbReference type="SUPFAM" id="SSF48208">
    <property type="entry name" value="Six-hairpin glycosidases"/>
    <property type="match status" value="1"/>
</dbReference>
<keyword evidence="1" id="KW-0732">Signal</keyword>
<gene>
    <name evidence="2" type="ORF">A0123_01816</name>
</gene>
<dbReference type="PATRIC" id="fig|38307.3.peg.1875"/>
<name>A0A1B6VKP8_9PROT</name>